<dbReference type="Proteomes" id="UP001227230">
    <property type="component" value="Chromosome 14"/>
</dbReference>
<reference evidence="1 2" key="1">
    <citation type="journal article" date="2023" name="Hortic Res">
        <title>The complete reference genome for grapevine (Vitis vinifera L.) genetics and breeding.</title>
        <authorList>
            <person name="Shi X."/>
            <person name="Cao S."/>
            <person name="Wang X."/>
            <person name="Huang S."/>
            <person name="Wang Y."/>
            <person name="Liu Z."/>
            <person name="Liu W."/>
            <person name="Leng X."/>
            <person name="Peng Y."/>
            <person name="Wang N."/>
            <person name="Wang Y."/>
            <person name="Ma Z."/>
            <person name="Xu X."/>
            <person name="Zhang F."/>
            <person name="Xue H."/>
            <person name="Zhong H."/>
            <person name="Wang Y."/>
            <person name="Zhang K."/>
            <person name="Velt A."/>
            <person name="Avia K."/>
            <person name="Holtgrawe D."/>
            <person name="Grimplet J."/>
            <person name="Matus J.T."/>
            <person name="Ware D."/>
            <person name="Wu X."/>
            <person name="Wang H."/>
            <person name="Liu C."/>
            <person name="Fang Y."/>
            <person name="Rustenholz C."/>
            <person name="Cheng Z."/>
            <person name="Xiao H."/>
            <person name="Zhou Y."/>
        </authorList>
    </citation>
    <scope>NUCLEOTIDE SEQUENCE [LARGE SCALE GENOMIC DNA]</scope>
    <source>
        <strain evidence="2">cv. Pinot noir / PN40024</strain>
        <tissue evidence="1">Leaf</tissue>
    </source>
</reference>
<protein>
    <submittedName>
        <fullName evidence="1">Uncharacterized protein</fullName>
    </submittedName>
</protein>
<dbReference type="CDD" id="cd00303">
    <property type="entry name" value="retropepsin_like"/>
    <property type="match status" value="1"/>
</dbReference>
<dbReference type="PANTHER" id="PTHR33240:SF15">
    <property type="entry name" value="GAG-PRO-LIKE PROTEIN"/>
    <property type="match status" value="1"/>
</dbReference>
<keyword evidence="2" id="KW-1185">Reference proteome</keyword>
<evidence type="ECO:0000313" key="1">
    <source>
        <dbReference type="EMBL" id="WKA02674.1"/>
    </source>
</evidence>
<name>A0ABY9D540_VITVI</name>
<dbReference type="PANTHER" id="PTHR33240">
    <property type="entry name" value="OS08G0508500 PROTEIN"/>
    <property type="match status" value="1"/>
</dbReference>
<evidence type="ECO:0000313" key="2">
    <source>
        <dbReference type="Proteomes" id="UP001227230"/>
    </source>
</evidence>
<proteinExistence type="predicted"/>
<accession>A0ABY9D540</accession>
<dbReference type="EMBL" id="CP126661">
    <property type="protein sequence ID" value="WKA02674.1"/>
    <property type="molecule type" value="Genomic_DNA"/>
</dbReference>
<organism evidence="1 2">
    <name type="scientific">Vitis vinifera</name>
    <name type="common">Grape</name>
    <dbReference type="NCBI Taxonomy" id="29760"/>
    <lineage>
        <taxon>Eukaryota</taxon>
        <taxon>Viridiplantae</taxon>
        <taxon>Streptophyta</taxon>
        <taxon>Embryophyta</taxon>
        <taxon>Tracheophyta</taxon>
        <taxon>Spermatophyta</taxon>
        <taxon>Magnoliopsida</taxon>
        <taxon>eudicotyledons</taxon>
        <taxon>Gunneridae</taxon>
        <taxon>Pentapetalae</taxon>
        <taxon>rosids</taxon>
        <taxon>Vitales</taxon>
        <taxon>Vitaceae</taxon>
        <taxon>Viteae</taxon>
        <taxon>Vitis</taxon>
    </lineage>
</organism>
<gene>
    <name evidence="1" type="ORF">VitviT2T_020834</name>
</gene>
<sequence>MTAGRGTCIFFSDDDLPPEGSDHTRPLYIFVGCSGRRVPSVLLDNGSALNVCPLATAIALGYAPSDFGPSTQTVRAYDSTRREVMGTLEIELLIGPTTFITIFQVLRIPTSFNLLLSRPWIHRAGAIPSSLHQKVKFIHEGQVVAVQSAGDMFISAEPVLQISHSDNDLLLTGFTFDEVQTLELEDFCRDFVAISFDQHGSTVVLDMMRGMSYLPGMILGRRQHGPSEFIIIPDHDVPFGLGFIPTEADYLYMACLSKERVRARLTHTSFYYPVRLYTRSLADYFVRASKPHASSDEIIRGLSTT</sequence>
<dbReference type="InterPro" id="IPR021109">
    <property type="entry name" value="Peptidase_aspartic_dom_sf"/>
</dbReference>
<dbReference type="Gene3D" id="2.40.70.10">
    <property type="entry name" value="Acid Proteases"/>
    <property type="match status" value="1"/>
</dbReference>